<dbReference type="Gene3D" id="3.30.70.100">
    <property type="match status" value="1"/>
</dbReference>
<dbReference type="InterPro" id="IPR036163">
    <property type="entry name" value="HMA_dom_sf"/>
</dbReference>
<dbReference type="PROSITE" id="PS01047">
    <property type="entry name" value="HMA_1"/>
    <property type="match status" value="1"/>
</dbReference>
<evidence type="ECO:0000259" key="2">
    <source>
        <dbReference type="PROSITE" id="PS50846"/>
    </source>
</evidence>
<accession>A0ABW6K498</accession>
<comment type="caution">
    <text evidence="3">The sequence shown here is derived from an EMBL/GenBank/DDBJ whole genome shotgun (WGS) entry which is preliminary data.</text>
</comment>
<dbReference type="RefSeq" id="WP_389220891.1">
    <property type="nucleotide sequence ID" value="NZ_JBIACJ010000007.1"/>
</dbReference>
<keyword evidence="4" id="KW-1185">Reference proteome</keyword>
<name>A0ABW6K498_9BACI</name>
<gene>
    <name evidence="3" type="ORF">ACFYKT_14410</name>
</gene>
<organism evidence="3 4">
    <name type="scientific">Cytobacillus mangrovibacter</name>
    <dbReference type="NCBI Taxonomy" id="3299024"/>
    <lineage>
        <taxon>Bacteria</taxon>
        <taxon>Bacillati</taxon>
        <taxon>Bacillota</taxon>
        <taxon>Bacilli</taxon>
        <taxon>Bacillales</taxon>
        <taxon>Bacillaceae</taxon>
        <taxon>Cytobacillus</taxon>
    </lineage>
</organism>
<dbReference type="PROSITE" id="PS50846">
    <property type="entry name" value="HMA_2"/>
    <property type="match status" value="1"/>
</dbReference>
<dbReference type="InterPro" id="IPR006121">
    <property type="entry name" value="HMA_dom"/>
</dbReference>
<feature type="domain" description="HMA" evidence="2">
    <location>
        <begin position="2"/>
        <end position="68"/>
    </location>
</feature>
<evidence type="ECO:0000313" key="4">
    <source>
        <dbReference type="Proteomes" id="UP001601058"/>
    </source>
</evidence>
<reference evidence="3 4" key="1">
    <citation type="submission" date="2024-08" db="EMBL/GenBank/DDBJ databases">
        <title>Two novel Cytobacillus novel species.</title>
        <authorList>
            <person name="Liu G."/>
        </authorList>
    </citation>
    <scope>NUCLEOTIDE SEQUENCE [LARGE SCALE GENOMIC DNA]</scope>
    <source>
        <strain evidence="3 4">FJAT-53684</strain>
    </source>
</reference>
<sequence>MKTATYQLEPLTCPSCVKKIEGTLKKQPGVSEARVLFHSSKVKTSFDETIVNAKELNTIIEKLGYPVLASKES</sequence>
<dbReference type="Proteomes" id="UP001601058">
    <property type="component" value="Unassembled WGS sequence"/>
</dbReference>
<proteinExistence type="predicted"/>
<dbReference type="SUPFAM" id="SSF55008">
    <property type="entry name" value="HMA, heavy metal-associated domain"/>
    <property type="match status" value="1"/>
</dbReference>
<dbReference type="CDD" id="cd00371">
    <property type="entry name" value="HMA"/>
    <property type="match status" value="1"/>
</dbReference>
<evidence type="ECO:0000256" key="1">
    <source>
        <dbReference type="ARBA" id="ARBA00022723"/>
    </source>
</evidence>
<evidence type="ECO:0000313" key="3">
    <source>
        <dbReference type="EMBL" id="MFE8697532.1"/>
    </source>
</evidence>
<dbReference type="Pfam" id="PF00403">
    <property type="entry name" value="HMA"/>
    <property type="match status" value="1"/>
</dbReference>
<dbReference type="EMBL" id="JBIACJ010000007">
    <property type="protein sequence ID" value="MFE8697532.1"/>
    <property type="molecule type" value="Genomic_DNA"/>
</dbReference>
<protein>
    <submittedName>
        <fullName evidence="3">Heavy-metal-associated domain-containing protein</fullName>
    </submittedName>
</protein>
<dbReference type="InterPro" id="IPR017969">
    <property type="entry name" value="Heavy-metal-associated_CS"/>
</dbReference>
<keyword evidence="1" id="KW-0479">Metal-binding</keyword>